<dbReference type="GeneID" id="68930187"/>
<protein>
    <submittedName>
        <fullName evidence="1">Uncharacterized protein</fullName>
    </submittedName>
</protein>
<dbReference type="Proteomes" id="UP000582213">
    <property type="component" value="Unassembled WGS sequence"/>
</dbReference>
<dbReference type="EMBL" id="JACHFY010000006">
    <property type="protein sequence ID" value="MBB5253734.1"/>
    <property type="molecule type" value="Genomic_DNA"/>
</dbReference>
<reference evidence="1 2" key="1">
    <citation type="submission" date="2020-08" db="EMBL/GenBank/DDBJ databases">
        <title>Genomic Encyclopedia of Type Strains, Phase IV (KMG-IV): sequencing the most valuable type-strain genomes for metagenomic binning, comparative biology and taxonomic classification.</title>
        <authorList>
            <person name="Goeker M."/>
        </authorList>
    </citation>
    <scope>NUCLEOTIDE SEQUENCE [LARGE SCALE GENOMIC DNA]</scope>
    <source>
        <strain evidence="1 2">DSM 12421</strain>
    </source>
</reference>
<proteinExistence type="predicted"/>
<gene>
    <name evidence="1" type="ORF">HNQ62_001504</name>
</gene>
<sequence length="133" mass="14552">MGVRVRIKLEAVTGKTAYVIALLNSGAESERPSIALPMEIAEQLELDKLKAETAYSEEATTSVEIKLYRDAVKCTLIDGNEELTSTILDVAVAEGLTEPLLSDSAIDALNIEILSFSKGLWRIRGENKIRRGM</sequence>
<comment type="caution">
    <text evidence="1">The sequence shown here is derived from an EMBL/GenBank/DDBJ whole genome shotgun (WGS) entry which is preliminary data.</text>
</comment>
<evidence type="ECO:0000313" key="2">
    <source>
        <dbReference type="Proteomes" id="UP000582213"/>
    </source>
</evidence>
<name>A0A7J9RWZ5_SULOH</name>
<evidence type="ECO:0000313" key="1">
    <source>
        <dbReference type="EMBL" id="MBB5253734.1"/>
    </source>
</evidence>
<dbReference type="AlphaFoldDB" id="A0A7J9RWZ5"/>
<organism evidence="1 2">
    <name type="scientific">Sulfurisphaera ohwakuensis</name>
    <dbReference type="NCBI Taxonomy" id="69656"/>
    <lineage>
        <taxon>Archaea</taxon>
        <taxon>Thermoproteota</taxon>
        <taxon>Thermoprotei</taxon>
        <taxon>Sulfolobales</taxon>
        <taxon>Sulfolobaceae</taxon>
        <taxon>Sulfurisphaera</taxon>
    </lineage>
</organism>
<dbReference type="RefSeq" id="WP_231113653.1">
    <property type="nucleotide sequence ID" value="NZ_CP045484.1"/>
</dbReference>
<accession>A0A7J9RWZ5</accession>